<feature type="transmembrane region" description="Helical" evidence="1">
    <location>
        <begin position="124"/>
        <end position="150"/>
    </location>
</feature>
<evidence type="ECO:0000313" key="2">
    <source>
        <dbReference type="EMBL" id="ESL04250.1"/>
    </source>
</evidence>
<feature type="transmembrane region" description="Helical" evidence="1">
    <location>
        <begin position="67"/>
        <end position="90"/>
    </location>
</feature>
<evidence type="ECO:0008006" key="4">
    <source>
        <dbReference type="Google" id="ProtNLM"/>
    </source>
</evidence>
<dbReference type="Pfam" id="PF05857">
    <property type="entry name" value="TraX"/>
    <property type="match status" value="1"/>
</dbReference>
<comment type="caution">
    <text evidence="2">The sequence shown here is derived from an EMBL/GenBank/DDBJ whole genome shotgun (WGS) entry which is preliminary data.</text>
</comment>
<feature type="transmembrane region" description="Helical" evidence="1">
    <location>
        <begin position="190"/>
        <end position="209"/>
    </location>
</feature>
<dbReference type="STRING" id="592026.GCWU0000282_000599"/>
<evidence type="ECO:0000313" key="3">
    <source>
        <dbReference type="Proteomes" id="UP000018227"/>
    </source>
</evidence>
<gene>
    <name evidence="2" type="ORF">GCWU0000282_000599</name>
</gene>
<feature type="transmembrane region" description="Helical" evidence="1">
    <location>
        <begin position="12"/>
        <end position="31"/>
    </location>
</feature>
<feature type="transmembrane region" description="Helical" evidence="1">
    <location>
        <begin position="37"/>
        <end position="55"/>
    </location>
</feature>
<dbReference type="Proteomes" id="UP000018227">
    <property type="component" value="Unassembled WGS sequence"/>
</dbReference>
<dbReference type="RefSeq" id="WP_023353490.1">
    <property type="nucleotide sequence ID" value="NZ_KI535366.1"/>
</dbReference>
<dbReference type="eggNOG" id="ENOG502ZEW4">
    <property type="taxonomic scope" value="Bacteria"/>
</dbReference>
<dbReference type="AlphaFoldDB" id="V2ZBF5"/>
<feature type="transmembrane region" description="Helical" evidence="1">
    <location>
        <begin position="221"/>
        <end position="241"/>
    </location>
</feature>
<keyword evidence="1" id="KW-0812">Transmembrane</keyword>
<feature type="transmembrane region" description="Helical" evidence="1">
    <location>
        <begin position="96"/>
        <end position="117"/>
    </location>
</feature>
<evidence type="ECO:0000256" key="1">
    <source>
        <dbReference type="SAM" id="Phobius"/>
    </source>
</evidence>
<keyword evidence="1" id="KW-0472">Membrane</keyword>
<dbReference type="HOGENOM" id="CLU_074054_2_0_9"/>
<reference evidence="2 3" key="1">
    <citation type="submission" date="2013-06" db="EMBL/GenBank/DDBJ databases">
        <authorList>
            <person name="Weinstock G."/>
            <person name="Sodergren E."/>
            <person name="Clifton S."/>
            <person name="Fulton L."/>
            <person name="Fulton B."/>
            <person name="Courtney L."/>
            <person name="Fronick C."/>
            <person name="Harrison M."/>
            <person name="Strong C."/>
            <person name="Farmer C."/>
            <person name="Delahaunty K."/>
            <person name="Markovic C."/>
            <person name="Hall O."/>
            <person name="Minx P."/>
            <person name="Tomlinson C."/>
            <person name="Mitreva M."/>
            <person name="Nelson J."/>
            <person name="Hou S."/>
            <person name="Wollam A."/>
            <person name="Pepin K.H."/>
            <person name="Johnson M."/>
            <person name="Bhonagiri V."/>
            <person name="Nash W.E."/>
            <person name="Warren W."/>
            <person name="Chinwalla A."/>
            <person name="Mardis E.R."/>
            <person name="Wilson R.K."/>
        </authorList>
    </citation>
    <scope>NUCLEOTIDE SEQUENCE [LARGE SCALE GENOMIC DNA]</scope>
    <source>
        <strain evidence="2 3">ATCC 51271</strain>
    </source>
</reference>
<sequence length="242" mass="27512">MKKFGFNQFQIKIFMALLMVTDHLSLVPGLISGDLIGIFHILTRCVAVWFAYGAVEGVLYTHDIKKYIYRLYGAAAIMFSGNILLGLLFASKQIMISNNIFLTLAIGVTIVAALKYIDTKSTRYIVVAVNFVVGFVIGEGGYLILPFMIITYYTYKNAKLRNILYIVLAAVICAIFFVPYDTVTATVKMLAYNSDFMFITVIPFLYLYNGEHGPYTKFSKYFFYVFYPAHLWILTIIAYFVS</sequence>
<dbReference type="InterPro" id="IPR008875">
    <property type="entry name" value="TraX"/>
</dbReference>
<dbReference type="OrthoDB" id="9781069at2"/>
<keyword evidence="3" id="KW-1185">Reference proteome</keyword>
<organism evidence="2 3">
    <name type="scientific">Catonella morbi ATCC 51271</name>
    <dbReference type="NCBI Taxonomy" id="592026"/>
    <lineage>
        <taxon>Bacteria</taxon>
        <taxon>Bacillati</taxon>
        <taxon>Bacillota</taxon>
        <taxon>Clostridia</taxon>
        <taxon>Lachnospirales</taxon>
        <taxon>Lachnospiraceae</taxon>
        <taxon>Catonella</taxon>
    </lineage>
</organism>
<proteinExistence type="predicted"/>
<name>V2ZBF5_9FIRM</name>
<dbReference type="EMBL" id="ACIL03000005">
    <property type="protein sequence ID" value="ESL04250.1"/>
    <property type="molecule type" value="Genomic_DNA"/>
</dbReference>
<feature type="transmembrane region" description="Helical" evidence="1">
    <location>
        <begin position="162"/>
        <end position="178"/>
    </location>
</feature>
<accession>V2ZBF5</accession>
<keyword evidence="1" id="KW-1133">Transmembrane helix</keyword>
<protein>
    <recommendedName>
        <fullName evidence="4">Protein TraX</fullName>
    </recommendedName>
</protein>